<keyword evidence="2 6" id="KW-1003">Cell membrane</keyword>
<evidence type="ECO:0000313" key="7">
    <source>
        <dbReference type="EMBL" id="AEV31810.1"/>
    </source>
</evidence>
<accession>G8R260</accession>
<keyword evidence="5 6" id="KW-0472">Membrane</keyword>
<feature type="transmembrane region" description="Helical" evidence="6">
    <location>
        <begin position="382"/>
        <end position="404"/>
    </location>
</feature>
<keyword evidence="6" id="KW-0406">Ion transport</keyword>
<feature type="transmembrane region" description="Helical" evidence="6">
    <location>
        <begin position="416"/>
        <end position="435"/>
    </location>
</feature>
<dbReference type="Gene3D" id="1.20.1530.10">
    <property type="entry name" value="Na+/H+ antiporter like domain"/>
    <property type="match status" value="1"/>
</dbReference>
<sequence>MIDKKAPIDYLTRPVKSIFSNEATIGVLLFLSAVAAMVVANSSWGGEWYEHLWEKEITISFDDKEFGLTLHYLINDGLMAIFFFLVGLEIKREVIAGELSTWKKASMPIAAAIGGMAVPALIFIAFNPGETGKGWGIPMATDIAFALGLINLVRRRIAPSVKVFITSLAVVDDIGAVLVIAFFYTSSFDVDQLYIAGGAWVLLMAANRLGIRNVFFYTFIGISGIWVAFFYSGIHPTIAGILLAFTIPAKYRITKDQFTDRLKILYRKYLKTTTIDTDFNTEREDYLLKGIRSAGDDARTPLQKIEHGLFPFVYFVIMPIFAFANAGLKIEDNFWAGLVEPIGLGIIFGLIVGKFVGISLVSRLMVAMGLAQLPEGSSWKQIYGTSILAGIGFTMSLFISELAFVNREYAESAKSAILVASILACVIGLLVIRFTNSKKPML</sequence>
<reference evidence="7 8" key="1">
    <citation type="journal article" date="2012" name="Stand. Genomic Sci.">
        <title>Genome sequence of the orange-pigmented seawater bacterium Owenweeksia hongkongensis type strain (UST20020801(T)).</title>
        <authorList>
            <person name="Riedel T."/>
            <person name="Held B."/>
            <person name="Nolan M."/>
            <person name="Lucas S."/>
            <person name="Lapidus A."/>
            <person name="Tice H."/>
            <person name="Del Rio T.G."/>
            <person name="Cheng J.F."/>
            <person name="Han C."/>
            <person name="Tapia R."/>
            <person name="Goodwin L.A."/>
            <person name="Pitluck S."/>
            <person name="Liolios K."/>
            <person name="Mavromatis K."/>
            <person name="Pagani I."/>
            <person name="Ivanova N."/>
            <person name="Mikhailova N."/>
            <person name="Pati A."/>
            <person name="Chen A."/>
            <person name="Palaniappan K."/>
            <person name="Rohde M."/>
            <person name="Tindall B.J."/>
            <person name="Detter J.C."/>
            <person name="Goker M."/>
            <person name="Woyke T."/>
            <person name="Bristow J."/>
            <person name="Eisen J.A."/>
            <person name="Markowitz V."/>
            <person name="Hugenholtz P."/>
            <person name="Klenk H.P."/>
            <person name="Kyrpides N.C."/>
        </authorList>
    </citation>
    <scope>NUCLEOTIDE SEQUENCE</scope>
    <source>
        <strain evidence="8">DSM 17368 / JCM 12287 / NRRL B-23963</strain>
    </source>
</reference>
<feature type="transmembrane region" description="Helical" evidence="6">
    <location>
        <begin position="237"/>
        <end position="253"/>
    </location>
</feature>
<keyword evidence="6" id="KW-0915">Sodium</keyword>
<dbReference type="HAMAP" id="MF_01844">
    <property type="entry name" value="NhaA"/>
    <property type="match status" value="1"/>
</dbReference>
<evidence type="ECO:0000313" key="8">
    <source>
        <dbReference type="Proteomes" id="UP000005631"/>
    </source>
</evidence>
<keyword evidence="6" id="KW-0813">Transport</keyword>
<name>G8R260_OWEHD</name>
<evidence type="ECO:0000256" key="3">
    <source>
        <dbReference type="ARBA" id="ARBA00022692"/>
    </source>
</evidence>
<dbReference type="PANTHER" id="PTHR30341">
    <property type="entry name" value="SODIUM ION/PROTON ANTIPORTER NHAA-RELATED"/>
    <property type="match status" value="1"/>
</dbReference>
<feature type="transmembrane region" description="Helical" evidence="6">
    <location>
        <begin position="109"/>
        <end position="129"/>
    </location>
</feature>
<dbReference type="NCBIfam" id="TIGR00773">
    <property type="entry name" value="NhaA"/>
    <property type="match status" value="1"/>
</dbReference>
<keyword evidence="3 6" id="KW-0812">Transmembrane</keyword>
<keyword evidence="6" id="KW-0739">Sodium transport</keyword>
<dbReference type="PANTHER" id="PTHR30341:SF0">
    <property type="entry name" value="NA(+)_H(+) ANTIPORTER NHAA"/>
    <property type="match status" value="1"/>
</dbReference>
<feature type="transmembrane region" description="Helical" evidence="6">
    <location>
        <begin position="165"/>
        <end position="184"/>
    </location>
</feature>
<keyword evidence="6" id="KW-0050">Antiport</keyword>
<dbReference type="HOGENOM" id="CLU_015803_1_2_10"/>
<feature type="transmembrane region" description="Helical" evidence="6">
    <location>
        <begin position="342"/>
        <end position="361"/>
    </location>
</feature>
<dbReference type="Pfam" id="PF06965">
    <property type="entry name" value="Na_H_antiport_1"/>
    <property type="match status" value="1"/>
</dbReference>
<feature type="transmembrane region" description="Helical" evidence="6">
    <location>
        <begin position="23"/>
        <end position="44"/>
    </location>
</feature>
<evidence type="ECO:0000256" key="6">
    <source>
        <dbReference type="HAMAP-Rule" id="MF_01844"/>
    </source>
</evidence>
<feature type="transmembrane region" description="Helical" evidence="6">
    <location>
        <begin position="309"/>
        <end position="330"/>
    </location>
</feature>
<comment type="similarity">
    <text evidence="6">Belongs to the NhaA Na(+)/H(+) (TC 2.A.33) antiporter family.</text>
</comment>
<feature type="transmembrane region" description="Helical" evidence="6">
    <location>
        <begin position="70"/>
        <end position="88"/>
    </location>
</feature>
<comment type="catalytic activity">
    <reaction evidence="6">
        <text>Na(+)(in) + 2 H(+)(out) = Na(+)(out) + 2 H(+)(in)</text>
        <dbReference type="Rhea" id="RHEA:29251"/>
        <dbReference type="ChEBI" id="CHEBI:15378"/>
        <dbReference type="ChEBI" id="CHEBI:29101"/>
    </reaction>
</comment>
<dbReference type="EMBL" id="CP003156">
    <property type="protein sequence ID" value="AEV31810.1"/>
    <property type="molecule type" value="Genomic_DNA"/>
</dbReference>
<feature type="transmembrane region" description="Helical" evidence="6">
    <location>
        <begin position="190"/>
        <end position="207"/>
    </location>
</feature>
<proteinExistence type="inferred from homology"/>
<comment type="function">
    <text evidence="6">Na(+)/H(+) antiporter that extrudes sodium in exchange for external protons.</text>
</comment>
<dbReference type="Proteomes" id="UP000005631">
    <property type="component" value="Chromosome"/>
</dbReference>
<dbReference type="OrthoDB" id="9808135at2"/>
<feature type="transmembrane region" description="Helical" evidence="6">
    <location>
        <begin position="135"/>
        <end position="153"/>
    </location>
</feature>
<dbReference type="STRING" id="926562.Oweho_0797"/>
<organism evidence="7 8">
    <name type="scientific">Owenweeksia hongkongensis (strain DSM 17368 / CIP 108786 / JCM 12287 / NRRL B-23963 / UST20020801)</name>
    <dbReference type="NCBI Taxonomy" id="926562"/>
    <lineage>
        <taxon>Bacteria</taxon>
        <taxon>Pseudomonadati</taxon>
        <taxon>Bacteroidota</taxon>
        <taxon>Flavobacteriia</taxon>
        <taxon>Flavobacteriales</taxon>
        <taxon>Owenweeksiaceae</taxon>
        <taxon>Owenweeksia</taxon>
    </lineage>
</organism>
<dbReference type="eggNOG" id="COG3004">
    <property type="taxonomic scope" value="Bacteria"/>
</dbReference>
<evidence type="ECO:0000256" key="5">
    <source>
        <dbReference type="ARBA" id="ARBA00023136"/>
    </source>
</evidence>
<dbReference type="GO" id="GO:0015385">
    <property type="term" value="F:sodium:proton antiporter activity"/>
    <property type="evidence" value="ECO:0007669"/>
    <property type="project" value="UniProtKB-UniRule"/>
</dbReference>
<evidence type="ECO:0000256" key="1">
    <source>
        <dbReference type="ARBA" id="ARBA00004429"/>
    </source>
</evidence>
<dbReference type="PATRIC" id="fig|926562.3.peg.813"/>
<dbReference type="RefSeq" id="WP_014201171.1">
    <property type="nucleotide sequence ID" value="NC_016599.1"/>
</dbReference>
<dbReference type="KEGG" id="oho:Oweho_0797"/>
<keyword evidence="6" id="KW-0997">Cell inner membrane</keyword>
<dbReference type="GO" id="GO:0005886">
    <property type="term" value="C:plasma membrane"/>
    <property type="evidence" value="ECO:0007669"/>
    <property type="project" value="UniProtKB-SubCell"/>
</dbReference>
<feature type="transmembrane region" description="Helical" evidence="6">
    <location>
        <begin position="214"/>
        <end position="231"/>
    </location>
</feature>
<dbReference type="InterPro" id="IPR004670">
    <property type="entry name" value="NhaA"/>
</dbReference>
<keyword evidence="8" id="KW-1185">Reference proteome</keyword>
<dbReference type="GO" id="GO:0006885">
    <property type="term" value="P:regulation of pH"/>
    <property type="evidence" value="ECO:0007669"/>
    <property type="project" value="UniProtKB-UniRule"/>
</dbReference>
<comment type="subcellular location">
    <subcellularLocation>
        <location evidence="1 6">Cell inner membrane</location>
        <topology evidence="1 6">Multi-pass membrane protein</topology>
    </subcellularLocation>
</comment>
<dbReference type="AlphaFoldDB" id="G8R260"/>
<evidence type="ECO:0000256" key="4">
    <source>
        <dbReference type="ARBA" id="ARBA00022989"/>
    </source>
</evidence>
<gene>
    <name evidence="6" type="primary">nhaA</name>
    <name evidence="7" type="ordered locus">Oweho_0797</name>
</gene>
<evidence type="ECO:0000256" key="2">
    <source>
        <dbReference type="ARBA" id="ARBA00022475"/>
    </source>
</evidence>
<protein>
    <recommendedName>
        <fullName evidence="6">Na(+)/H(+) antiporter NhaA</fullName>
    </recommendedName>
    <alternativeName>
        <fullName evidence="6">Sodium/proton antiporter NhaA</fullName>
    </alternativeName>
</protein>
<dbReference type="InterPro" id="IPR023171">
    <property type="entry name" value="Na/H_antiporter_dom_sf"/>
</dbReference>
<keyword evidence="4 6" id="KW-1133">Transmembrane helix</keyword>